<protein>
    <submittedName>
        <fullName evidence="2">ATPase</fullName>
    </submittedName>
</protein>
<dbReference type="InterPro" id="IPR002731">
    <property type="entry name" value="ATPase_BadF"/>
</dbReference>
<evidence type="ECO:0000259" key="1">
    <source>
        <dbReference type="Pfam" id="PF01869"/>
    </source>
</evidence>
<dbReference type="Proteomes" id="UP000515312">
    <property type="component" value="Chromosome"/>
</dbReference>
<keyword evidence="3" id="KW-1185">Reference proteome</keyword>
<sequence>MALYLGFDAGGTKTDCALADENNVIARTQNGSIKPLRVTAAQAEANMRGLLDEISKQSGIDLKQVAVSCVGTAGVRFPQTKEWMEQIISRHAGGQIFVVGDETTALDAAFPGQAGVLVIGGTGSNILGRTSTGETFNVGGWGSALGDEGSGYWIGHEGLKRALRAHDFQQPTMIIEKVMRFWSAATLGDLANIGNQTPFPDFSQLAPLVVECAEAGDGVALDVLRLGGQMLGENAVHAVRRLRALEPDAPFPGIAFVGGILKSVAFVRESMVETIHRALPTVEVLPEAVDPVIGALWRARNRVH</sequence>
<dbReference type="SUPFAM" id="SSF53067">
    <property type="entry name" value="Actin-like ATPase domain"/>
    <property type="match status" value="2"/>
</dbReference>
<accession>A0A7G8BC25</accession>
<feature type="domain" description="ATPase BadF/BadG/BcrA/BcrD type" evidence="1">
    <location>
        <begin position="5"/>
        <end position="296"/>
    </location>
</feature>
<dbReference type="RefSeq" id="WP_186739698.1">
    <property type="nucleotide sequence ID" value="NZ_CP060394.1"/>
</dbReference>
<dbReference type="KEGG" id="adin:H7849_12855"/>
<evidence type="ECO:0000313" key="2">
    <source>
        <dbReference type="EMBL" id="QNI30095.1"/>
    </source>
</evidence>
<dbReference type="EMBL" id="CP060394">
    <property type="protein sequence ID" value="QNI30095.1"/>
    <property type="molecule type" value="Genomic_DNA"/>
</dbReference>
<gene>
    <name evidence="2" type="ORF">H7849_12855</name>
</gene>
<dbReference type="InterPro" id="IPR052519">
    <property type="entry name" value="Euk-type_GlcNAc_Kinase"/>
</dbReference>
<dbReference type="InterPro" id="IPR043129">
    <property type="entry name" value="ATPase_NBD"/>
</dbReference>
<organism evidence="2 3">
    <name type="scientific">Alloacidobacterium dinghuense</name>
    <dbReference type="NCBI Taxonomy" id="2763107"/>
    <lineage>
        <taxon>Bacteria</taxon>
        <taxon>Pseudomonadati</taxon>
        <taxon>Acidobacteriota</taxon>
        <taxon>Terriglobia</taxon>
        <taxon>Terriglobales</taxon>
        <taxon>Acidobacteriaceae</taxon>
        <taxon>Alloacidobacterium</taxon>
    </lineage>
</organism>
<dbReference type="Pfam" id="PF01869">
    <property type="entry name" value="BcrAD_BadFG"/>
    <property type="match status" value="1"/>
</dbReference>
<proteinExistence type="predicted"/>
<dbReference type="AlphaFoldDB" id="A0A7G8BC25"/>
<dbReference type="Gene3D" id="3.30.420.40">
    <property type="match status" value="2"/>
</dbReference>
<dbReference type="PANTHER" id="PTHR43190:SF3">
    <property type="entry name" value="N-ACETYL-D-GLUCOSAMINE KINASE"/>
    <property type="match status" value="1"/>
</dbReference>
<name>A0A7G8BC25_9BACT</name>
<dbReference type="CDD" id="cd24007">
    <property type="entry name" value="ASKHA_NBD_eukNAGK-like"/>
    <property type="match status" value="1"/>
</dbReference>
<dbReference type="PANTHER" id="PTHR43190">
    <property type="entry name" value="N-ACETYL-D-GLUCOSAMINE KINASE"/>
    <property type="match status" value="1"/>
</dbReference>
<evidence type="ECO:0000313" key="3">
    <source>
        <dbReference type="Proteomes" id="UP000515312"/>
    </source>
</evidence>
<reference evidence="2 3" key="1">
    <citation type="submission" date="2020-08" db="EMBL/GenBank/DDBJ databases">
        <title>Edaphobacter telluris sp. nov. and Acidobacterium dinghuensis sp. nov., two acidobacteria isolated from forest soil.</title>
        <authorList>
            <person name="Fu J."/>
            <person name="Qiu L."/>
        </authorList>
    </citation>
    <scope>NUCLEOTIDE SEQUENCE [LARGE SCALE GENOMIC DNA]</scope>
    <source>
        <strain evidence="2">4Y35</strain>
    </source>
</reference>